<proteinExistence type="predicted"/>
<evidence type="ECO:0000313" key="2">
    <source>
        <dbReference type="EMBL" id="KFB54059.1"/>
    </source>
</evidence>
<dbReference type="EnsemblMetazoa" id="ASIC002590-RA">
    <property type="protein sequence ID" value="ASIC002590-PA"/>
    <property type="gene ID" value="ASIC002590"/>
</dbReference>
<organism evidence="2">
    <name type="scientific">Anopheles sinensis</name>
    <name type="common">Mosquito</name>
    <dbReference type="NCBI Taxonomy" id="74873"/>
    <lineage>
        <taxon>Eukaryota</taxon>
        <taxon>Metazoa</taxon>
        <taxon>Ecdysozoa</taxon>
        <taxon>Arthropoda</taxon>
        <taxon>Hexapoda</taxon>
        <taxon>Insecta</taxon>
        <taxon>Pterygota</taxon>
        <taxon>Neoptera</taxon>
        <taxon>Endopterygota</taxon>
        <taxon>Diptera</taxon>
        <taxon>Nematocera</taxon>
        <taxon>Culicoidea</taxon>
        <taxon>Culicidae</taxon>
        <taxon>Anophelinae</taxon>
        <taxon>Anopheles</taxon>
    </lineage>
</organism>
<evidence type="ECO:0000313" key="3">
    <source>
        <dbReference type="EnsemblMetazoa" id="ASIC002590-PA"/>
    </source>
</evidence>
<sequence>MYVTSKVSFRSTASALSQQCLYLAKVIIASAAALLAIRMKPSHHLESRSRRQVVKKGAYMCRTSHNLYASTEHRHGSYGEIGDTDDSMAYGHIQHSPIA</sequence>
<dbReference type="VEuPathDB" id="VectorBase:ASIC002590"/>
<keyword evidence="1" id="KW-0472">Membrane</keyword>
<dbReference type="EMBL" id="KL646405">
    <property type="protein sequence ID" value="KFB54059.1"/>
    <property type="molecule type" value="Genomic_DNA"/>
</dbReference>
<name>A0A084WV15_ANOSI</name>
<keyword evidence="1" id="KW-0812">Transmembrane</keyword>
<gene>
    <name evidence="2" type="ORF">ZHAS_00002590</name>
</gene>
<dbReference type="EMBL" id="ATLV01010797">
    <property type="status" value="NOT_ANNOTATED_CDS"/>
    <property type="molecule type" value="Genomic_DNA"/>
</dbReference>
<accession>A0A084WV15</accession>
<reference evidence="3" key="2">
    <citation type="submission" date="2020-05" db="UniProtKB">
        <authorList>
            <consortium name="EnsemblMetazoa"/>
        </authorList>
    </citation>
    <scope>IDENTIFICATION</scope>
</reference>
<protein>
    <submittedName>
        <fullName evidence="2 3">Uncharacterized protein</fullName>
    </submittedName>
</protein>
<reference evidence="2 4" key="1">
    <citation type="journal article" date="2014" name="BMC Genomics">
        <title>Genome sequence of Anopheles sinensis provides insight into genetics basis of mosquito competence for malaria parasites.</title>
        <authorList>
            <person name="Zhou D."/>
            <person name="Zhang D."/>
            <person name="Ding G."/>
            <person name="Shi L."/>
            <person name="Hou Q."/>
            <person name="Ye Y."/>
            <person name="Xu Y."/>
            <person name="Zhou H."/>
            <person name="Xiong C."/>
            <person name="Li S."/>
            <person name="Yu J."/>
            <person name="Hong S."/>
            <person name="Yu X."/>
            <person name="Zou P."/>
            <person name="Chen C."/>
            <person name="Chang X."/>
            <person name="Wang W."/>
            <person name="Lv Y."/>
            <person name="Sun Y."/>
            <person name="Ma L."/>
            <person name="Shen B."/>
            <person name="Zhu C."/>
        </authorList>
    </citation>
    <scope>NUCLEOTIDE SEQUENCE [LARGE SCALE GENOMIC DNA]</scope>
</reference>
<keyword evidence="1" id="KW-1133">Transmembrane helix</keyword>
<keyword evidence="4" id="KW-1185">Reference proteome</keyword>
<feature type="transmembrane region" description="Helical" evidence="1">
    <location>
        <begin position="20"/>
        <end position="39"/>
    </location>
</feature>
<evidence type="ECO:0000256" key="1">
    <source>
        <dbReference type="SAM" id="Phobius"/>
    </source>
</evidence>
<dbReference type="Proteomes" id="UP000030765">
    <property type="component" value="Unassembled WGS sequence"/>
</dbReference>
<evidence type="ECO:0000313" key="4">
    <source>
        <dbReference type="Proteomes" id="UP000030765"/>
    </source>
</evidence>
<dbReference type="AlphaFoldDB" id="A0A084WV15"/>